<reference evidence="10 11" key="1">
    <citation type="submission" date="2024-07" db="EMBL/GenBank/DDBJ databases">
        <authorList>
            <person name="Lee S."/>
            <person name="Kang M."/>
        </authorList>
    </citation>
    <scope>NUCLEOTIDE SEQUENCE [LARGE SCALE GENOMIC DNA]</scope>
    <source>
        <strain evidence="10 11">DS6</strain>
    </source>
</reference>
<name>A0ABV3T2U9_9ACTN</name>
<accession>A0ABV3T2U9</accession>
<evidence type="ECO:0000256" key="3">
    <source>
        <dbReference type="ARBA" id="ARBA00006743"/>
    </source>
</evidence>
<dbReference type="EMBL" id="JBFPJR010000046">
    <property type="protein sequence ID" value="MEX0429530.1"/>
    <property type="molecule type" value="Genomic_DNA"/>
</dbReference>
<feature type="compositionally biased region" description="Low complexity" evidence="9">
    <location>
        <begin position="12"/>
        <end position="23"/>
    </location>
</feature>
<dbReference type="PANTHER" id="PTHR45754">
    <property type="entry name" value="METHYLENETETRAHYDROFOLATE REDUCTASE"/>
    <property type="match status" value="1"/>
</dbReference>
<dbReference type="GO" id="GO:0004489">
    <property type="term" value="F:methylenetetrahydrofolate reductase [NAD(P)H] activity"/>
    <property type="evidence" value="ECO:0007669"/>
    <property type="project" value="UniProtKB-EC"/>
</dbReference>
<keyword evidence="5 8" id="KW-0274">FAD</keyword>
<evidence type="ECO:0000256" key="2">
    <source>
        <dbReference type="ARBA" id="ARBA00004777"/>
    </source>
</evidence>
<evidence type="ECO:0000256" key="6">
    <source>
        <dbReference type="ARBA" id="ARBA00023002"/>
    </source>
</evidence>
<keyword evidence="4 8" id="KW-0285">Flavoprotein</keyword>
<comment type="cofactor">
    <cofactor evidence="1 8">
        <name>FAD</name>
        <dbReference type="ChEBI" id="CHEBI:57692"/>
    </cofactor>
</comment>
<evidence type="ECO:0000256" key="5">
    <source>
        <dbReference type="ARBA" id="ARBA00022827"/>
    </source>
</evidence>
<dbReference type="InterPro" id="IPR029041">
    <property type="entry name" value="FAD-linked_oxidoreductase-like"/>
</dbReference>
<dbReference type="SUPFAM" id="SSF51730">
    <property type="entry name" value="FAD-linked oxidoreductase"/>
    <property type="match status" value="1"/>
</dbReference>
<comment type="catalytic activity">
    <reaction evidence="7">
        <text>(6S)-5-methyl-5,6,7,8-tetrahydrofolate + NAD(+) = (6R)-5,10-methylene-5,6,7,8-tetrahydrofolate + NADH + H(+)</text>
        <dbReference type="Rhea" id="RHEA:19821"/>
        <dbReference type="ChEBI" id="CHEBI:15378"/>
        <dbReference type="ChEBI" id="CHEBI:15636"/>
        <dbReference type="ChEBI" id="CHEBI:18608"/>
        <dbReference type="ChEBI" id="CHEBI:57540"/>
        <dbReference type="ChEBI" id="CHEBI:57945"/>
        <dbReference type="EC" id="1.5.1.54"/>
    </reaction>
    <physiologicalReaction direction="right-to-left" evidence="7">
        <dbReference type="Rhea" id="RHEA:19823"/>
    </physiologicalReaction>
</comment>
<gene>
    <name evidence="10" type="ORF">AB3X52_18075</name>
</gene>
<dbReference type="Pfam" id="PF02219">
    <property type="entry name" value="MTHFR"/>
    <property type="match status" value="1"/>
</dbReference>
<keyword evidence="6 8" id="KW-0560">Oxidoreductase</keyword>
<comment type="similarity">
    <text evidence="3 8">Belongs to the methylenetetrahydrofolate reductase family.</text>
</comment>
<comment type="pathway">
    <text evidence="2 8">One-carbon metabolism; tetrahydrofolate interconversion.</text>
</comment>
<feature type="compositionally biased region" description="Basic and acidic residues" evidence="9">
    <location>
        <begin position="1"/>
        <end position="11"/>
    </location>
</feature>
<dbReference type="InterPro" id="IPR003171">
    <property type="entry name" value="Mehydrof_redctse-like"/>
</dbReference>
<evidence type="ECO:0000256" key="1">
    <source>
        <dbReference type="ARBA" id="ARBA00001974"/>
    </source>
</evidence>
<evidence type="ECO:0000256" key="9">
    <source>
        <dbReference type="SAM" id="MobiDB-lite"/>
    </source>
</evidence>
<evidence type="ECO:0000256" key="8">
    <source>
        <dbReference type="RuleBase" id="RU003862"/>
    </source>
</evidence>
<protein>
    <recommendedName>
        <fullName evidence="8">Methylenetetrahydrofolate reductase</fullName>
    </recommendedName>
</protein>
<dbReference type="Proteomes" id="UP001556631">
    <property type="component" value="Unassembled WGS sequence"/>
</dbReference>
<evidence type="ECO:0000313" key="11">
    <source>
        <dbReference type="Proteomes" id="UP001556631"/>
    </source>
</evidence>
<dbReference type="PANTHER" id="PTHR45754:SF3">
    <property type="entry name" value="METHYLENETETRAHYDROFOLATE REDUCTASE (NADPH)"/>
    <property type="match status" value="1"/>
</dbReference>
<organism evidence="10 11">
    <name type="scientific">Nocardioides eburneus</name>
    <dbReference type="NCBI Taxonomy" id="3231482"/>
    <lineage>
        <taxon>Bacteria</taxon>
        <taxon>Bacillati</taxon>
        <taxon>Actinomycetota</taxon>
        <taxon>Actinomycetes</taxon>
        <taxon>Propionibacteriales</taxon>
        <taxon>Nocardioidaceae</taxon>
        <taxon>Nocardioides</taxon>
    </lineage>
</organism>
<proteinExistence type="inferred from homology"/>
<dbReference type="Gene3D" id="3.20.20.220">
    <property type="match status" value="1"/>
</dbReference>
<dbReference type="RefSeq" id="WP_367995496.1">
    <property type="nucleotide sequence ID" value="NZ_JBFPJR010000046.1"/>
</dbReference>
<sequence length="300" mass="32961">MTTDETCRDRQTTAATGEAVGTGTPDQMLRSILENLTYEVMPFKGTEEKVTSLVPTTTRITVTASPGKTLDDTVGLAVRLTEKGYTVAPHLSARMLQDRSQLKDIVARLDDAGVPTLFVVGGDAEQAGEFYDALDVLRALDEVGHHFTDIGVGGYPEGHAAISDDQLWKALEEKSRYANHIATQVCFDAGTTVAWANEVRRRGIDLPIRVGMPGAVSRQKLMRVTAKIGLGDSARFLKKQQGMLWKFFTPGGYSPNKLIRGLKPHLGEADTNLRGFHIFTFNDVEGTEAWRQKLLRGLDR</sequence>
<evidence type="ECO:0000256" key="7">
    <source>
        <dbReference type="ARBA" id="ARBA00048628"/>
    </source>
</evidence>
<keyword evidence="11" id="KW-1185">Reference proteome</keyword>
<feature type="region of interest" description="Disordered" evidence="9">
    <location>
        <begin position="1"/>
        <end position="23"/>
    </location>
</feature>
<evidence type="ECO:0000313" key="10">
    <source>
        <dbReference type="EMBL" id="MEX0429530.1"/>
    </source>
</evidence>
<comment type="caution">
    <text evidence="10">The sequence shown here is derived from an EMBL/GenBank/DDBJ whole genome shotgun (WGS) entry which is preliminary data.</text>
</comment>
<evidence type="ECO:0000256" key="4">
    <source>
        <dbReference type="ARBA" id="ARBA00022630"/>
    </source>
</evidence>